<dbReference type="InterPro" id="IPR003593">
    <property type="entry name" value="AAA+_ATPase"/>
</dbReference>
<dbReference type="PROSITE" id="PS50893">
    <property type="entry name" value="ABC_TRANSPORTER_2"/>
    <property type="match status" value="1"/>
</dbReference>
<dbReference type="STRING" id="309798.COPRO5265_0982"/>
<dbReference type="GO" id="GO:0005524">
    <property type="term" value="F:ATP binding"/>
    <property type="evidence" value="ECO:0007669"/>
    <property type="project" value="UniProtKB-KW"/>
</dbReference>
<dbReference type="GO" id="GO:0016887">
    <property type="term" value="F:ATP hydrolysis activity"/>
    <property type="evidence" value="ECO:0007669"/>
    <property type="project" value="InterPro"/>
</dbReference>
<dbReference type="InterPro" id="IPR017871">
    <property type="entry name" value="ABC_transporter-like_CS"/>
</dbReference>
<keyword evidence="4" id="KW-1003">Cell membrane</keyword>
<dbReference type="InterPro" id="IPR015856">
    <property type="entry name" value="ABC_transpr_CbiO/EcfA_su"/>
</dbReference>
<evidence type="ECO:0000256" key="2">
    <source>
        <dbReference type="ARBA" id="ARBA00005417"/>
    </source>
</evidence>
<feature type="domain" description="ABC transporter" evidence="9">
    <location>
        <begin position="15"/>
        <end position="253"/>
    </location>
</feature>
<protein>
    <submittedName>
        <fullName evidence="10">Cobalt import ATP-binding protein CbiO 1</fullName>
        <ecNumber evidence="10">3.6.3.-</ecNumber>
    </submittedName>
</protein>
<evidence type="ECO:0000256" key="5">
    <source>
        <dbReference type="ARBA" id="ARBA00022741"/>
    </source>
</evidence>
<keyword evidence="6 10" id="KW-0067">ATP-binding</keyword>
<comment type="subcellular location">
    <subcellularLocation>
        <location evidence="1">Cell membrane</location>
        <topology evidence="1">Peripheral membrane protein</topology>
    </subcellularLocation>
</comment>
<dbReference type="Gene3D" id="3.40.50.300">
    <property type="entry name" value="P-loop containing nucleotide triphosphate hydrolases"/>
    <property type="match status" value="1"/>
</dbReference>
<evidence type="ECO:0000256" key="4">
    <source>
        <dbReference type="ARBA" id="ARBA00022475"/>
    </source>
</evidence>
<keyword evidence="8" id="KW-0472">Membrane</keyword>
<name>B5Y957_COPPD</name>
<dbReference type="EMBL" id="CP001145">
    <property type="protein sequence ID" value="ACI17012.1"/>
    <property type="molecule type" value="Genomic_DNA"/>
</dbReference>
<dbReference type="SMART" id="SM00382">
    <property type="entry name" value="AAA"/>
    <property type="match status" value="1"/>
</dbReference>
<dbReference type="PANTHER" id="PTHR43553">
    <property type="entry name" value="HEAVY METAL TRANSPORTER"/>
    <property type="match status" value="1"/>
</dbReference>
<evidence type="ECO:0000256" key="1">
    <source>
        <dbReference type="ARBA" id="ARBA00004202"/>
    </source>
</evidence>
<dbReference type="GO" id="GO:0043190">
    <property type="term" value="C:ATP-binding cassette (ABC) transporter complex"/>
    <property type="evidence" value="ECO:0007669"/>
    <property type="project" value="TreeGrafter"/>
</dbReference>
<dbReference type="eggNOG" id="COG1122">
    <property type="taxonomic scope" value="Bacteria"/>
</dbReference>
<dbReference type="HOGENOM" id="CLU_000604_1_22_9"/>
<keyword evidence="5" id="KW-0547">Nucleotide-binding</keyword>
<reference evidence="11" key="1">
    <citation type="submission" date="2008-08" db="EMBL/GenBank/DDBJ databases">
        <title>The complete genome sequence of Coprothermobacter proteolyticus strain ATCC 5245 / DSM 5265 / BT.</title>
        <authorList>
            <person name="Dodson R.J."/>
            <person name="Durkin A.S."/>
            <person name="Wu M."/>
            <person name="Eisen J."/>
            <person name="Sutton G."/>
        </authorList>
    </citation>
    <scope>NUCLEOTIDE SEQUENCE [LARGE SCALE GENOMIC DNA]</scope>
    <source>
        <strain evidence="11">ATCC 35245 / DSM 5265 / OCM 4 / BT</strain>
    </source>
</reference>
<gene>
    <name evidence="10" type="ordered locus">COPRO5265_0982</name>
</gene>
<dbReference type="PANTHER" id="PTHR43553:SF27">
    <property type="entry name" value="ENERGY-COUPLING FACTOR TRANSPORTER ATP-BINDING PROTEIN ECFA2"/>
    <property type="match status" value="1"/>
</dbReference>
<evidence type="ECO:0000256" key="3">
    <source>
        <dbReference type="ARBA" id="ARBA00022448"/>
    </source>
</evidence>
<dbReference type="InterPro" id="IPR003439">
    <property type="entry name" value="ABC_transporter-like_ATP-bd"/>
</dbReference>
<evidence type="ECO:0000259" key="9">
    <source>
        <dbReference type="PROSITE" id="PS50893"/>
    </source>
</evidence>
<keyword evidence="7" id="KW-1278">Translocase</keyword>
<dbReference type="OrthoDB" id="9782163at2"/>
<keyword evidence="11" id="KW-1185">Reference proteome</keyword>
<dbReference type="InterPro" id="IPR050095">
    <property type="entry name" value="ECF_ABC_transporter_ATP-bd"/>
</dbReference>
<evidence type="ECO:0000313" key="11">
    <source>
        <dbReference type="Proteomes" id="UP000001732"/>
    </source>
</evidence>
<dbReference type="FunFam" id="3.40.50.300:FF:000224">
    <property type="entry name" value="Energy-coupling factor transporter ATP-binding protein EcfA"/>
    <property type="match status" value="1"/>
</dbReference>
<proteinExistence type="inferred from homology"/>
<dbReference type="KEGG" id="cpo:COPRO5265_0982"/>
<organism evidence="10 11">
    <name type="scientific">Coprothermobacter proteolyticus (strain ATCC 35245 / DSM 5265 / OCM 4 / BT)</name>
    <dbReference type="NCBI Taxonomy" id="309798"/>
    <lineage>
        <taxon>Bacteria</taxon>
        <taxon>Pseudomonadati</taxon>
        <taxon>Coprothermobacterota</taxon>
        <taxon>Coprothermobacteria</taxon>
        <taxon>Coprothermobacterales</taxon>
        <taxon>Coprothermobacteraceae</taxon>
        <taxon>Coprothermobacter</taxon>
    </lineage>
</organism>
<accession>B5Y957</accession>
<keyword evidence="3" id="KW-0813">Transport</keyword>
<keyword evidence="10" id="KW-0378">Hydrolase</keyword>
<evidence type="ECO:0000313" key="10">
    <source>
        <dbReference type="EMBL" id="ACI17012.1"/>
    </source>
</evidence>
<dbReference type="AlphaFoldDB" id="B5Y957"/>
<dbReference type="InterPro" id="IPR027417">
    <property type="entry name" value="P-loop_NTPase"/>
</dbReference>
<reference evidence="10 11" key="2">
    <citation type="journal article" date="2014" name="Genome Announc.">
        <title>Complete Genome Sequence of Coprothermobacter proteolyticus DSM 5265.</title>
        <authorList>
            <person name="Alexiev A."/>
            <person name="Coil D.A."/>
            <person name="Badger J.H."/>
            <person name="Enticknap J."/>
            <person name="Ward N."/>
            <person name="Robb F.T."/>
            <person name="Eisen J.A."/>
        </authorList>
    </citation>
    <scope>NUCLEOTIDE SEQUENCE [LARGE SCALE GENOMIC DNA]</scope>
    <source>
        <strain evidence="11">ATCC 35245 / DSM 5265 / OCM 4 / BT</strain>
    </source>
</reference>
<comment type="similarity">
    <text evidence="2">Belongs to the ABC transporter superfamily.</text>
</comment>
<dbReference type="CDD" id="cd03225">
    <property type="entry name" value="ABC_cobalt_CbiO_domain1"/>
    <property type="match status" value="1"/>
</dbReference>
<dbReference type="GO" id="GO:0042626">
    <property type="term" value="F:ATPase-coupled transmembrane transporter activity"/>
    <property type="evidence" value="ECO:0007669"/>
    <property type="project" value="TreeGrafter"/>
</dbReference>
<dbReference type="Pfam" id="PF00005">
    <property type="entry name" value="ABC_tran"/>
    <property type="match status" value="1"/>
</dbReference>
<sequence>MAIKQREPAQSDYVIELEDVSLSYDYGTPWQVDAVKPLSLRIAKGEWIALVGHTGSGKSSLAQLMAGLTAPTKGTVKHFGKPWNYPKDLSIDVRRRIGFLFQFPEHQFFAETVYDEVAFAAKNFELDSIEERVKKSLDIAGLSFDEFKDRSPFTLSGGEKRKVALASVIVCDPEVLILDEPSAGLDGASKKAFWDWLRSYSNSQRTVIFITHSLEEAVAAERVLVLSNGALLFADVPREVFSHVNTLRRVGLEPPISAELSYELRKRVSFPMALTVDELIRALDGDF</sequence>
<dbReference type="Proteomes" id="UP000001732">
    <property type="component" value="Chromosome"/>
</dbReference>
<dbReference type="RefSeq" id="WP_012543664.1">
    <property type="nucleotide sequence ID" value="NC_011295.1"/>
</dbReference>
<evidence type="ECO:0000256" key="6">
    <source>
        <dbReference type="ARBA" id="ARBA00022840"/>
    </source>
</evidence>
<evidence type="ECO:0000256" key="7">
    <source>
        <dbReference type="ARBA" id="ARBA00022967"/>
    </source>
</evidence>
<dbReference type="PROSITE" id="PS00211">
    <property type="entry name" value="ABC_TRANSPORTER_1"/>
    <property type="match status" value="1"/>
</dbReference>
<dbReference type="SUPFAM" id="SSF52540">
    <property type="entry name" value="P-loop containing nucleoside triphosphate hydrolases"/>
    <property type="match status" value="1"/>
</dbReference>
<evidence type="ECO:0000256" key="8">
    <source>
        <dbReference type="ARBA" id="ARBA00023136"/>
    </source>
</evidence>
<dbReference type="EC" id="3.6.3.-" evidence="10"/>